<evidence type="ECO:0000313" key="2">
    <source>
        <dbReference type="Proteomes" id="UP001500908"/>
    </source>
</evidence>
<protein>
    <submittedName>
        <fullName evidence="1">Uncharacterized protein</fullName>
    </submittedName>
</protein>
<comment type="caution">
    <text evidence="1">The sequence shown here is derived from an EMBL/GenBank/DDBJ whole genome shotgun (WGS) entry which is preliminary data.</text>
</comment>
<reference evidence="2" key="1">
    <citation type="journal article" date="2019" name="Int. J. Syst. Evol. Microbiol.">
        <title>The Global Catalogue of Microorganisms (GCM) 10K type strain sequencing project: providing services to taxonomists for standard genome sequencing and annotation.</title>
        <authorList>
            <consortium name="The Broad Institute Genomics Platform"/>
            <consortium name="The Broad Institute Genome Sequencing Center for Infectious Disease"/>
            <person name="Wu L."/>
            <person name="Ma J."/>
        </authorList>
    </citation>
    <scope>NUCLEOTIDE SEQUENCE [LARGE SCALE GENOMIC DNA]</scope>
    <source>
        <strain evidence="2">JCM 17137</strain>
    </source>
</reference>
<gene>
    <name evidence="1" type="ORF">GCM10022402_22450</name>
</gene>
<accession>A0ABP7FKJ6</accession>
<evidence type="ECO:0000313" key="1">
    <source>
        <dbReference type="EMBL" id="GAA3742251.1"/>
    </source>
</evidence>
<dbReference type="Proteomes" id="UP001500908">
    <property type="component" value="Unassembled WGS sequence"/>
</dbReference>
<sequence length="185" mass="21487">MFDVSLLDEFYDGTSSGEEKFDWTHLKFPDGKMFPSDYRALVDRFGCFVVDDHIIVSDPEPILKNMRINDPHHRAMEPNHVGIFNGKGEHGYYVDAEEVIKISDLIQWGDEDSDFALFWNAVGDPDHWNVVVTDYYEFWAYRMGVAEFIYSLFDGSVQCEAFEQNGWPHENMKLVPIDVWGSPYP</sequence>
<name>A0ABP7FKJ6_9ACTN</name>
<dbReference type="RefSeq" id="WP_344970601.1">
    <property type="nucleotide sequence ID" value="NZ_BAABDD010000008.1"/>
</dbReference>
<dbReference type="EMBL" id="BAABDD010000008">
    <property type="protein sequence ID" value="GAA3742251.1"/>
    <property type="molecule type" value="Genomic_DNA"/>
</dbReference>
<keyword evidence="2" id="KW-1185">Reference proteome</keyword>
<organism evidence="1 2">
    <name type="scientific">Salinactinospora qingdaonensis</name>
    <dbReference type="NCBI Taxonomy" id="702744"/>
    <lineage>
        <taxon>Bacteria</taxon>
        <taxon>Bacillati</taxon>
        <taxon>Actinomycetota</taxon>
        <taxon>Actinomycetes</taxon>
        <taxon>Streptosporangiales</taxon>
        <taxon>Nocardiopsidaceae</taxon>
        <taxon>Salinactinospora</taxon>
    </lineage>
</organism>
<proteinExistence type="predicted"/>